<dbReference type="InterPro" id="IPR051205">
    <property type="entry name" value="UbiH/COQ6_monooxygenase"/>
</dbReference>
<dbReference type="NCBIfam" id="NF004356">
    <property type="entry name" value="PRK05732.1"/>
    <property type="match status" value="1"/>
</dbReference>
<sequence length="396" mass="42164">MKSYDIVIAGGAMAGATAALAIDTLSGGTLRIAVIEAMVPDHREHPGYDARSIALAQGSCAAFSKLGLWESLAPFGTPIQHIHVSDSGHAGQTRIDAQSQGVPYLGQVIELADAGAVLHQKLQNRQAIDVYCPDAVVAIERSVEAVTVRLKQGQSLTASVLIAADGGRSSCCQQLNIPRQQHDFGQVAVIANVSTALPHQGHAFERFTQTGPVALLPMSQGRCSLVWCMTAEQADALMPVSDDAFVHRLQQVFGWRLGKLLHVGERHTYPLVLNQVVRPVSHRVAVVGNAAQSLHPIAGQGFNLGLRDVMTLAHTLTEAAARGDDIGAMPTLMTYAKQRIPDRDATVALTSGLVHLFSNDSPFLAGARNAGLGLMSALDCVKQPLVQRTIGWVEPR</sequence>
<gene>
    <name evidence="9" type="primary">ubiH</name>
    <name evidence="9" type="synonym">visB</name>
    <name evidence="9" type="ORF">N8M53_02500</name>
</gene>
<dbReference type="NCBIfam" id="TIGR01984">
    <property type="entry name" value="UbiH"/>
    <property type="match status" value="1"/>
</dbReference>
<keyword evidence="6 9" id="KW-0560">Oxidoreductase</keyword>
<dbReference type="GO" id="GO:0071949">
    <property type="term" value="F:FAD binding"/>
    <property type="evidence" value="ECO:0007669"/>
    <property type="project" value="InterPro"/>
</dbReference>
<comment type="pathway">
    <text evidence="2">Cofactor biosynthesis; ubiquinone biosynthesis.</text>
</comment>
<keyword evidence="7" id="KW-0503">Monooxygenase</keyword>
<evidence type="ECO:0000256" key="3">
    <source>
        <dbReference type="ARBA" id="ARBA00005349"/>
    </source>
</evidence>
<dbReference type="GO" id="GO:0006744">
    <property type="term" value="P:ubiquinone biosynthetic process"/>
    <property type="evidence" value="ECO:0007669"/>
    <property type="project" value="InterPro"/>
</dbReference>
<dbReference type="InterPro" id="IPR011295">
    <property type="entry name" value="UbiH"/>
</dbReference>
<evidence type="ECO:0000256" key="2">
    <source>
        <dbReference type="ARBA" id="ARBA00004749"/>
    </source>
</evidence>
<dbReference type="InterPro" id="IPR010971">
    <property type="entry name" value="UbiH/COQ6"/>
</dbReference>
<dbReference type="InterPro" id="IPR002938">
    <property type="entry name" value="FAD-bd"/>
</dbReference>
<dbReference type="PANTHER" id="PTHR43876">
    <property type="entry name" value="UBIQUINONE BIOSYNTHESIS MONOOXYGENASE COQ6, MITOCHONDRIAL"/>
    <property type="match status" value="1"/>
</dbReference>
<keyword evidence="4" id="KW-0285">Flavoprotein</keyword>
<dbReference type="GO" id="GO:0008681">
    <property type="term" value="F:2-octaprenyl-6-methoxyphenol hydroxylase activity"/>
    <property type="evidence" value="ECO:0007669"/>
    <property type="project" value="InterPro"/>
</dbReference>
<reference evidence="9" key="1">
    <citation type="submission" date="2022-09" db="EMBL/GenBank/DDBJ databases">
        <authorList>
            <person name="Li Z.-J."/>
        </authorList>
    </citation>
    <scope>NUCLEOTIDE SEQUENCE</scope>
    <source>
        <strain evidence="9">TGB11</strain>
    </source>
</reference>
<accession>A0AA47KLS5</accession>
<evidence type="ECO:0000256" key="5">
    <source>
        <dbReference type="ARBA" id="ARBA00022827"/>
    </source>
</evidence>
<dbReference type="EC" id="1.14.13.-" evidence="9"/>
<dbReference type="SUPFAM" id="SSF51905">
    <property type="entry name" value="FAD/NAD(P)-binding domain"/>
    <property type="match status" value="1"/>
</dbReference>
<evidence type="ECO:0000313" key="9">
    <source>
        <dbReference type="EMBL" id="WBA09113.1"/>
    </source>
</evidence>
<evidence type="ECO:0000256" key="7">
    <source>
        <dbReference type="ARBA" id="ARBA00023033"/>
    </source>
</evidence>
<keyword evidence="5" id="KW-0274">FAD</keyword>
<evidence type="ECO:0000256" key="6">
    <source>
        <dbReference type="ARBA" id="ARBA00023002"/>
    </source>
</evidence>
<dbReference type="PROSITE" id="PS01304">
    <property type="entry name" value="UBIH"/>
    <property type="match status" value="1"/>
</dbReference>
<dbReference type="RefSeq" id="WP_269579363.1">
    <property type="nucleotide sequence ID" value="NZ_CP114588.1"/>
</dbReference>
<dbReference type="InterPro" id="IPR036188">
    <property type="entry name" value="FAD/NAD-bd_sf"/>
</dbReference>
<dbReference type="Pfam" id="PF01494">
    <property type="entry name" value="FAD_binding_3"/>
    <property type="match status" value="1"/>
</dbReference>
<organism evidence="9 10">
    <name type="scientific">Salinivibrio kushneri</name>
    <dbReference type="NCBI Taxonomy" id="1908198"/>
    <lineage>
        <taxon>Bacteria</taxon>
        <taxon>Pseudomonadati</taxon>
        <taxon>Pseudomonadota</taxon>
        <taxon>Gammaproteobacteria</taxon>
        <taxon>Vibrionales</taxon>
        <taxon>Vibrionaceae</taxon>
        <taxon>Salinivibrio</taxon>
    </lineage>
</organism>
<dbReference type="Proteomes" id="UP001164748">
    <property type="component" value="Chromosome"/>
</dbReference>
<dbReference type="PRINTS" id="PR00420">
    <property type="entry name" value="RNGMNOXGNASE"/>
</dbReference>
<dbReference type="AlphaFoldDB" id="A0AA47KLS5"/>
<dbReference type="PANTHER" id="PTHR43876:SF8">
    <property type="entry name" value="2-OCTAPRENYL-6-METHOXYPHENOL HYDROXYLASE"/>
    <property type="match status" value="1"/>
</dbReference>
<evidence type="ECO:0000256" key="1">
    <source>
        <dbReference type="ARBA" id="ARBA00001974"/>
    </source>
</evidence>
<dbReference type="EMBL" id="CP114588">
    <property type="protein sequence ID" value="WBA09113.1"/>
    <property type="molecule type" value="Genomic_DNA"/>
</dbReference>
<dbReference type="InterPro" id="IPR018168">
    <property type="entry name" value="Ubi_Hdrlase_CS"/>
</dbReference>
<dbReference type="NCBIfam" id="TIGR01988">
    <property type="entry name" value="Ubi-OHases"/>
    <property type="match status" value="1"/>
</dbReference>
<dbReference type="Gene3D" id="3.50.50.60">
    <property type="entry name" value="FAD/NAD(P)-binding domain"/>
    <property type="match status" value="2"/>
</dbReference>
<proteinExistence type="inferred from homology"/>
<comment type="similarity">
    <text evidence="3">Belongs to the UbiH/COQ6 family.</text>
</comment>
<evidence type="ECO:0000259" key="8">
    <source>
        <dbReference type="Pfam" id="PF01494"/>
    </source>
</evidence>
<protein>
    <submittedName>
        <fullName evidence="9">2-octaprenyl-6-methoxyphenyl hydroxylase</fullName>
        <ecNumber evidence="9">1.14.13.-</ecNumber>
    </submittedName>
</protein>
<comment type="cofactor">
    <cofactor evidence="1">
        <name>FAD</name>
        <dbReference type="ChEBI" id="CHEBI:57692"/>
    </cofactor>
</comment>
<evidence type="ECO:0000313" key="10">
    <source>
        <dbReference type="Proteomes" id="UP001164748"/>
    </source>
</evidence>
<name>A0AA47KLS5_9GAMM</name>
<feature type="domain" description="FAD-binding" evidence="8">
    <location>
        <begin position="4"/>
        <end position="339"/>
    </location>
</feature>
<evidence type="ECO:0000256" key="4">
    <source>
        <dbReference type="ARBA" id="ARBA00022630"/>
    </source>
</evidence>
<dbReference type="FunFam" id="3.50.50.60:FF:000123">
    <property type="entry name" value="2-octaprenyl-6-methoxyphenyl hydroxylase"/>
    <property type="match status" value="1"/>
</dbReference>